<accession>A0A0B7BFH6</accession>
<organism evidence="1">
    <name type="scientific">Arion vulgaris</name>
    <dbReference type="NCBI Taxonomy" id="1028688"/>
    <lineage>
        <taxon>Eukaryota</taxon>
        <taxon>Metazoa</taxon>
        <taxon>Spiralia</taxon>
        <taxon>Lophotrochozoa</taxon>
        <taxon>Mollusca</taxon>
        <taxon>Gastropoda</taxon>
        <taxon>Heterobranchia</taxon>
        <taxon>Euthyneura</taxon>
        <taxon>Panpulmonata</taxon>
        <taxon>Eupulmonata</taxon>
        <taxon>Stylommatophora</taxon>
        <taxon>Helicina</taxon>
        <taxon>Arionoidea</taxon>
        <taxon>Arionidae</taxon>
        <taxon>Arion</taxon>
    </lineage>
</organism>
<sequence>MEDTSLETKCTESLKLVRQTCVLSLEAIEHIIKISVLHEIAHQDGTSFQFVACYG</sequence>
<proteinExistence type="predicted"/>
<name>A0A0B7BFH6_9EUPU</name>
<gene>
    <name evidence="1" type="primary">ORF186278</name>
</gene>
<dbReference type="AlphaFoldDB" id="A0A0B7BFH6"/>
<protein>
    <submittedName>
        <fullName evidence="1">Uncharacterized protein</fullName>
    </submittedName>
</protein>
<evidence type="ECO:0000313" key="1">
    <source>
        <dbReference type="EMBL" id="CEK92054.1"/>
    </source>
</evidence>
<reference evidence="1" key="1">
    <citation type="submission" date="2014-12" db="EMBL/GenBank/DDBJ databases">
        <title>Insight into the proteome of Arion vulgaris.</title>
        <authorList>
            <person name="Aradska J."/>
            <person name="Bulat T."/>
            <person name="Smidak R."/>
            <person name="Sarate P."/>
            <person name="Gangsoo J."/>
            <person name="Sialana F."/>
            <person name="Bilban M."/>
            <person name="Lubec G."/>
        </authorList>
    </citation>
    <scope>NUCLEOTIDE SEQUENCE</scope>
    <source>
        <tissue evidence="1">Skin</tissue>
    </source>
</reference>
<dbReference type="EMBL" id="HACG01045189">
    <property type="protein sequence ID" value="CEK92054.1"/>
    <property type="molecule type" value="Transcribed_RNA"/>
</dbReference>